<evidence type="ECO:0000256" key="14">
    <source>
        <dbReference type="PROSITE-ProRule" id="PRU01360"/>
    </source>
</evidence>
<keyword evidence="10 15" id="KW-0798">TonB box</keyword>
<accession>A0A1H0HD72</accession>
<evidence type="ECO:0000256" key="7">
    <source>
        <dbReference type="ARBA" id="ARBA00022729"/>
    </source>
</evidence>
<evidence type="ECO:0000256" key="6">
    <source>
        <dbReference type="ARBA" id="ARBA00022692"/>
    </source>
</evidence>
<keyword evidence="3 14" id="KW-0813">Transport</keyword>
<evidence type="ECO:0000256" key="9">
    <source>
        <dbReference type="ARBA" id="ARBA00023065"/>
    </source>
</evidence>
<dbReference type="OrthoDB" id="127311at2"/>
<dbReference type="Gene3D" id="2.40.170.20">
    <property type="entry name" value="TonB-dependent receptor, beta-barrel domain"/>
    <property type="match status" value="1"/>
</dbReference>
<keyword evidence="8" id="KW-0408">Iron</keyword>
<evidence type="ECO:0000256" key="5">
    <source>
        <dbReference type="ARBA" id="ARBA00022496"/>
    </source>
</evidence>
<dbReference type="Pfam" id="PF07715">
    <property type="entry name" value="Plug"/>
    <property type="match status" value="1"/>
</dbReference>
<feature type="signal peptide" evidence="16">
    <location>
        <begin position="1"/>
        <end position="27"/>
    </location>
</feature>
<name>A0A1H0HD72_9GAMM</name>
<organism evidence="19 20">
    <name type="scientific">Vreelandella arcis</name>
    <dbReference type="NCBI Taxonomy" id="416873"/>
    <lineage>
        <taxon>Bacteria</taxon>
        <taxon>Pseudomonadati</taxon>
        <taxon>Pseudomonadota</taxon>
        <taxon>Gammaproteobacteria</taxon>
        <taxon>Oceanospirillales</taxon>
        <taxon>Halomonadaceae</taxon>
        <taxon>Vreelandella</taxon>
    </lineage>
</organism>
<dbReference type="GO" id="GO:0038023">
    <property type="term" value="F:signaling receptor activity"/>
    <property type="evidence" value="ECO:0007669"/>
    <property type="project" value="InterPro"/>
</dbReference>
<feature type="domain" description="TonB-dependent receptor-like beta-barrel" evidence="17">
    <location>
        <begin position="253"/>
        <end position="670"/>
    </location>
</feature>
<keyword evidence="11 14" id="KW-0472">Membrane</keyword>
<dbReference type="GO" id="GO:0015891">
    <property type="term" value="P:siderophore transport"/>
    <property type="evidence" value="ECO:0007669"/>
    <property type="project" value="InterPro"/>
</dbReference>
<keyword evidence="9" id="KW-0406">Ion transport</keyword>
<dbReference type="InterPro" id="IPR036942">
    <property type="entry name" value="Beta-barrel_TonB_sf"/>
</dbReference>
<dbReference type="InterPro" id="IPR012910">
    <property type="entry name" value="Plug_dom"/>
</dbReference>
<keyword evidence="7 16" id="KW-0732">Signal</keyword>
<dbReference type="InterPro" id="IPR010105">
    <property type="entry name" value="TonB_sidphr_rcpt"/>
</dbReference>
<dbReference type="Gene3D" id="2.170.130.10">
    <property type="entry name" value="TonB-dependent receptor, plug domain"/>
    <property type="match status" value="1"/>
</dbReference>
<protein>
    <submittedName>
        <fullName evidence="19">Iron complex outermembrane recepter protein</fullName>
    </submittedName>
</protein>
<dbReference type="AlphaFoldDB" id="A0A1H0HD72"/>
<dbReference type="NCBIfam" id="TIGR01783">
    <property type="entry name" value="TonB-siderophor"/>
    <property type="match status" value="1"/>
</dbReference>
<evidence type="ECO:0000256" key="4">
    <source>
        <dbReference type="ARBA" id="ARBA00022452"/>
    </source>
</evidence>
<evidence type="ECO:0000256" key="15">
    <source>
        <dbReference type="RuleBase" id="RU003357"/>
    </source>
</evidence>
<dbReference type="InterPro" id="IPR000531">
    <property type="entry name" value="Beta-barrel_TonB"/>
</dbReference>
<dbReference type="InterPro" id="IPR037066">
    <property type="entry name" value="Plug_dom_sf"/>
</dbReference>
<evidence type="ECO:0000256" key="12">
    <source>
        <dbReference type="ARBA" id="ARBA00023170"/>
    </source>
</evidence>
<keyword evidence="4 14" id="KW-1134">Transmembrane beta strand</keyword>
<dbReference type="PANTHER" id="PTHR32552:SF68">
    <property type="entry name" value="FERRICHROME OUTER MEMBRANE TRANSPORTER_PHAGE RECEPTOR"/>
    <property type="match status" value="1"/>
</dbReference>
<comment type="subcellular location">
    <subcellularLocation>
        <location evidence="1 14">Cell outer membrane</location>
        <topology evidence="1 14">Multi-pass membrane protein</topology>
    </subcellularLocation>
</comment>
<feature type="domain" description="TonB-dependent receptor plug" evidence="18">
    <location>
        <begin position="71"/>
        <end position="171"/>
    </location>
</feature>
<evidence type="ECO:0000256" key="10">
    <source>
        <dbReference type="ARBA" id="ARBA00023077"/>
    </source>
</evidence>
<evidence type="ECO:0000256" key="13">
    <source>
        <dbReference type="ARBA" id="ARBA00023237"/>
    </source>
</evidence>
<dbReference type="Pfam" id="PF00593">
    <property type="entry name" value="TonB_dep_Rec_b-barrel"/>
    <property type="match status" value="1"/>
</dbReference>
<evidence type="ECO:0000256" key="3">
    <source>
        <dbReference type="ARBA" id="ARBA00022448"/>
    </source>
</evidence>
<keyword evidence="12" id="KW-0675">Receptor</keyword>
<evidence type="ECO:0000256" key="2">
    <source>
        <dbReference type="ARBA" id="ARBA00009810"/>
    </source>
</evidence>
<dbReference type="InterPro" id="IPR039426">
    <property type="entry name" value="TonB-dep_rcpt-like"/>
</dbReference>
<sequence length="702" mass="77302">MHTQMFRLRKLPHAIALASLFATPAYAVAQQGAAAPAVELDTVEVTADTAGQFGYIEMQETPGVGKMDVPLSEQPFSMSVIDQEFIQDTGAKNLQEALLYTPGVYAGNFGFDTRGDSAKVRGLDAGRYLDGLRQIYGSYNTVRTNPYALESLEVLRGPSSMLYGQADLGGIINGVSKLPEEERSGEVWVQYGSHNRKQLAVDVTGAADEEGKLLYRLVALQRDSDTQVDHVEDDGYVVSPSLTWRPSDDTEITLLINRQENEGQVSAQFLPQAGTLEPGSQGFIGSERFVGEPGWDRFDREKTETTLFFDHQINRDWAFAATARYTDSRTETREHWVDISSVPDANGEVSRTIYTADSETQILNVDARLEGDFELGKTQHNLIAGIDRQDARWSQDNYSSAPSGGGRFDVYDPEYGNLQLDSLNPTDRPDNEIEQVGVYLADHIEVGRVVVSAGLRRDWAENSGPEPLTSEPSVSDESATTGRLGLMYRFANGISPYVSYSEAFSMNLGFDDTGGVLKPTTGEQEEAGVKYLSPDKSLAISAAYFDITQKNRISEGSTPGGAEQTGAVIDGWELQVNKRWQQFETQLAYTSLNATNASDGTRLPFVAEEQASWWNRLYVGDNWRMGAGVRYVGDNVGSGGAPVVPSNTLYDAMVGYTLGEWDFSVDVKNLTDEEYVSWCRYDGADCGYGARRNVTANVRYQF</sequence>
<keyword evidence="5" id="KW-0410">Iron transport</keyword>
<keyword evidence="20" id="KW-1185">Reference proteome</keyword>
<dbReference type="EMBL" id="FNII01000015">
    <property type="protein sequence ID" value="SDO17115.1"/>
    <property type="molecule type" value="Genomic_DNA"/>
</dbReference>
<gene>
    <name evidence="19" type="ORF">SAMN04487951_11531</name>
</gene>
<evidence type="ECO:0000259" key="18">
    <source>
        <dbReference type="Pfam" id="PF07715"/>
    </source>
</evidence>
<evidence type="ECO:0000256" key="16">
    <source>
        <dbReference type="SAM" id="SignalP"/>
    </source>
</evidence>
<reference evidence="20" key="1">
    <citation type="submission" date="2016-10" db="EMBL/GenBank/DDBJ databases">
        <authorList>
            <person name="Varghese N."/>
            <person name="Submissions S."/>
        </authorList>
    </citation>
    <scope>NUCLEOTIDE SEQUENCE [LARGE SCALE GENOMIC DNA]</scope>
    <source>
        <strain evidence="20">CGMCC 1.6494</strain>
    </source>
</reference>
<dbReference type="GO" id="GO:0009279">
    <property type="term" value="C:cell outer membrane"/>
    <property type="evidence" value="ECO:0007669"/>
    <property type="project" value="UniProtKB-SubCell"/>
</dbReference>
<evidence type="ECO:0000256" key="11">
    <source>
        <dbReference type="ARBA" id="ARBA00023136"/>
    </source>
</evidence>
<keyword evidence="13 14" id="KW-0998">Cell outer membrane</keyword>
<dbReference type="RefSeq" id="WP_089707509.1">
    <property type="nucleotide sequence ID" value="NZ_FNII01000015.1"/>
</dbReference>
<keyword evidence="6 14" id="KW-0812">Transmembrane</keyword>
<evidence type="ECO:0000259" key="17">
    <source>
        <dbReference type="Pfam" id="PF00593"/>
    </source>
</evidence>
<evidence type="ECO:0000313" key="20">
    <source>
        <dbReference type="Proteomes" id="UP000199677"/>
    </source>
</evidence>
<dbReference type="STRING" id="416873.SAMN04487951_11531"/>
<feature type="chain" id="PRO_5011495825" evidence="16">
    <location>
        <begin position="28"/>
        <end position="702"/>
    </location>
</feature>
<evidence type="ECO:0000256" key="8">
    <source>
        <dbReference type="ARBA" id="ARBA00023004"/>
    </source>
</evidence>
<evidence type="ECO:0000313" key="19">
    <source>
        <dbReference type="EMBL" id="SDO17115.1"/>
    </source>
</evidence>
<dbReference type="GO" id="GO:0015344">
    <property type="term" value="F:siderophore uptake transmembrane transporter activity"/>
    <property type="evidence" value="ECO:0007669"/>
    <property type="project" value="TreeGrafter"/>
</dbReference>
<dbReference type="Proteomes" id="UP000199677">
    <property type="component" value="Unassembled WGS sequence"/>
</dbReference>
<dbReference type="PROSITE" id="PS52016">
    <property type="entry name" value="TONB_DEPENDENT_REC_3"/>
    <property type="match status" value="1"/>
</dbReference>
<dbReference type="CDD" id="cd01347">
    <property type="entry name" value="ligand_gated_channel"/>
    <property type="match status" value="1"/>
</dbReference>
<comment type="similarity">
    <text evidence="2 14 15">Belongs to the TonB-dependent receptor family.</text>
</comment>
<dbReference type="SUPFAM" id="SSF56935">
    <property type="entry name" value="Porins"/>
    <property type="match status" value="1"/>
</dbReference>
<dbReference type="PANTHER" id="PTHR32552">
    <property type="entry name" value="FERRICHROME IRON RECEPTOR-RELATED"/>
    <property type="match status" value="1"/>
</dbReference>
<proteinExistence type="inferred from homology"/>
<evidence type="ECO:0000256" key="1">
    <source>
        <dbReference type="ARBA" id="ARBA00004571"/>
    </source>
</evidence>